<dbReference type="KEGG" id="glo:Glov_0891"/>
<keyword evidence="2" id="KW-1185">Reference proteome</keyword>
<reference evidence="1 2" key="1">
    <citation type="submission" date="2008-05" db="EMBL/GenBank/DDBJ databases">
        <title>Complete sequence of chromosome of Geobacter lovleyi SZ.</title>
        <authorList>
            <consortium name="US DOE Joint Genome Institute"/>
            <person name="Lucas S."/>
            <person name="Copeland A."/>
            <person name="Lapidus A."/>
            <person name="Glavina del Rio T."/>
            <person name="Dalin E."/>
            <person name="Tice H."/>
            <person name="Bruce D."/>
            <person name="Goodwin L."/>
            <person name="Pitluck S."/>
            <person name="Chertkov O."/>
            <person name="Meincke L."/>
            <person name="Brettin T."/>
            <person name="Detter J.C."/>
            <person name="Han C."/>
            <person name="Tapia R."/>
            <person name="Kuske C.R."/>
            <person name="Schmutz J."/>
            <person name="Larimer F."/>
            <person name="Land M."/>
            <person name="Hauser L."/>
            <person name="Kyrpides N."/>
            <person name="Mikhailova N."/>
            <person name="Sung Y."/>
            <person name="Fletcher K.E."/>
            <person name="Ritalahti K.M."/>
            <person name="Loeffler F.E."/>
            <person name="Richardson P."/>
        </authorList>
    </citation>
    <scope>NUCLEOTIDE SEQUENCE [LARGE SCALE GENOMIC DNA]</scope>
    <source>
        <strain evidence="2">ATCC BAA-1151 / DSM 17278 / SZ</strain>
    </source>
</reference>
<evidence type="ECO:0000313" key="2">
    <source>
        <dbReference type="Proteomes" id="UP000002420"/>
    </source>
</evidence>
<dbReference type="HOGENOM" id="CLU_3396699_0_0_7"/>
<organism evidence="1 2">
    <name type="scientific">Trichlorobacter lovleyi (strain ATCC BAA-1151 / DSM 17278 / SZ)</name>
    <name type="common">Geobacter lovleyi</name>
    <dbReference type="NCBI Taxonomy" id="398767"/>
    <lineage>
        <taxon>Bacteria</taxon>
        <taxon>Pseudomonadati</taxon>
        <taxon>Thermodesulfobacteriota</taxon>
        <taxon>Desulfuromonadia</taxon>
        <taxon>Geobacterales</taxon>
        <taxon>Geobacteraceae</taxon>
        <taxon>Trichlorobacter</taxon>
    </lineage>
</organism>
<protein>
    <submittedName>
        <fullName evidence="1">Uncharacterized protein</fullName>
    </submittedName>
</protein>
<proteinExistence type="predicted"/>
<evidence type="ECO:0000313" key="1">
    <source>
        <dbReference type="EMBL" id="ACD94614.1"/>
    </source>
</evidence>
<accession>B3E549</accession>
<name>B3E549_TRIL1</name>
<dbReference type="EMBL" id="CP001089">
    <property type="protein sequence ID" value="ACD94614.1"/>
    <property type="molecule type" value="Genomic_DNA"/>
</dbReference>
<dbReference type="STRING" id="398767.Glov_0891"/>
<sequence>MHLKLTPKAHKIIVDNGNQVTVSLNKQICYS</sequence>
<gene>
    <name evidence="1" type="ordered locus">Glov_0891</name>
</gene>
<dbReference type="Proteomes" id="UP000002420">
    <property type="component" value="Chromosome"/>
</dbReference>
<dbReference type="AlphaFoldDB" id="B3E549"/>